<evidence type="ECO:0000256" key="1">
    <source>
        <dbReference type="SAM" id="MobiDB-lite"/>
    </source>
</evidence>
<name>A0A0L0NJF2_TOLOC</name>
<dbReference type="OrthoDB" id="5398371at2759"/>
<dbReference type="EMBL" id="LFRF01000002">
    <property type="protein sequence ID" value="KND94163.1"/>
    <property type="molecule type" value="Genomic_DNA"/>
</dbReference>
<dbReference type="Proteomes" id="UP000036947">
    <property type="component" value="Unassembled WGS sequence"/>
</dbReference>
<evidence type="ECO:0008006" key="4">
    <source>
        <dbReference type="Google" id="ProtNLM"/>
    </source>
</evidence>
<dbReference type="AlphaFoldDB" id="A0A0L0NJF2"/>
<organism evidence="2 3">
    <name type="scientific">Tolypocladium ophioglossoides (strain CBS 100239)</name>
    <name type="common">Snaketongue truffleclub</name>
    <name type="synonym">Elaphocordyceps ophioglossoides</name>
    <dbReference type="NCBI Taxonomy" id="1163406"/>
    <lineage>
        <taxon>Eukaryota</taxon>
        <taxon>Fungi</taxon>
        <taxon>Dikarya</taxon>
        <taxon>Ascomycota</taxon>
        <taxon>Pezizomycotina</taxon>
        <taxon>Sordariomycetes</taxon>
        <taxon>Hypocreomycetidae</taxon>
        <taxon>Hypocreales</taxon>
        <taxon>Ophiocordycipitaceae</taxon>
        <taxon>Tolypocladium</taxon>
    </lineage>
</organism>
<proteinExistence type="predicted"/>
<reference evidence="2 3" key="1">
    <citation type="journal article" date="2015" name="BMC Genomics">
        <title>The genome of the truffle-parasite Tolypocladium ophioglossoides and the evolution of antifungal peptaibiotics.</title>
        <authorList>
            <person name="Quandt C.A."/>
            <person name="Bushley K.E."/>
            <person name="Spatafora J.W."/>
        </authorList>
    </citation>
    <scope>NUCLEOTIDE SEQUENCE [LARGE SCALE GENOMIC DNA]</scope>
    <source>
        <strain evidence="2 3">CBS 100239</strain>
    </source>
</reference>
<protein>
    <recommendedName>
        <fullName evidence="4">Hydroxyproline-rich glyco protein</fullName>
    </recommendedName>
</protein>
<keyword evidence="3" id="KW-1185">Reference proteome</keyword>
<feature type="region of interest" description="Disordered" evidence="1">
    <location>
        <begin position="1"/>
        <end position="23"/>
    </location>
</feature>
<evidence type="ECO:0000313" key="2">
    <source>
        <dbReference type="EMBL" id="KND94163.1"/>
    </source>
</evidence>
<comment type="caution">
    <text evidence="2">The sequence shown here is derived from an EMBL/GenBank/DDBJ whole genome shotgun (WGS) entry which is preliminary data.</text>
</comment>
<sequence length="492" mass="54980">MPATPSLPAGGDAPESSQKDDPGVVEVAEDGDMVLDVTFETSPETLRKSRKAALAANGGRLDPQPSPPGALKPTVKVAYRVSVAVLKRHSQYFSNLVSSPRFCEAKLIADTHKKLAARGVKPAEADARDLPFVAIVDDDQATQAAGREYIFEDMLLIAHQKPPKTAKVVLSYAVTMAILADRFDCVGPVARALNRELKFKWPLTNNRPFFDDRGGMTDVENVLRQKILSSWLLGQPLRLHQSTRELILRGSSLWSAFYEDAEANTTAAWWNLPEGIERKLSLACSTVGGGAYQTTGELQYRRECILNAIASIQRHFLDLYASRERQCKLGYDTSAACDAFQLGQLLKFLRSKELLFLVDYSPASVDAVPDTSQVDIEDLVANLKQCPNYQVDKHHTNCGPHLRIKPIMDYLRTMLSANVIWISHSDWKRRRAEVSWEAVKKSNRAHDENGRTFTFTRAIANDQRLRYEGVMHADRMAMSIFTADAWDWTPEA</sequence>
<accession>A0A0L0NJF2</accession>
<feature type="region of interest" description="Disordered" evidence="1">
    <location>
        <begin position="48"/>
        <end position="69"/>
    </location>
</feature>
<gene>
    <name evidence="2" type="ORF">TOPH_01138</name>
</gene>
<evidence type="ECO:0000313" key="3">
    <source>
        <dbReference type="Proteomes" id="UP000036947"/>
    </source>
</evidence>